<dbReference type="Proteomes" id="UP000813444">
    <property type="component" value="Unassembled WGS sequence"/>
</dbReference>
<gene>
    <name evidence="9" type="ORF">B0I35DRAFT_159651</name>
</gene>
<evidence type="ECO:0000256" key="3">
    <source>
        <dbReference type="ARBA" id="ARBA00022670"/>
    </source>
</evidence>
<dbReference type="InterPro" id="IPR001254">
    <property type="entry name" value="Trypsin_dom"/>
</dbReference>
<dbReference type="Gene3D" id="2.40.10.10">
    <property type="entry name" value="Trypsin-like serine proteases"/>
    <property type="match status" value="2"/>
</dbReference>
<evidence type="ECO:0000256" key="5">
    <source>
        <dbReference type="ARBA" id="ARBA00022801"/>
    </source>
</evidence>
<dbReference type="AlphaFoldDB" id="A0A8K0WUS7"/>
<dbReference type="InterPro" id="IPR050966">
    <property type="entry name" value="Glutamyl_endopeptidase"/>
</dbReference>
<keyword evidence="5 7" id="KW-0378">Hydrolase</keyword>
<sequence>MVLEDQGKVTGQAESIIGEDKRKLVPADDFKTGGKYRDQGDEDNRWAMGSGSLIRHDIVVTAGHCVYDWANGMGRAVRINAYIGYNGRDSVKNKDADVQLRRGLRVATTAGWLASSSNRTSDVAFIKLDSGFTGITSQLVHHMPTPVKGAEILGIVGYPGDKFKKDKNGKEEKGAQMYEAWEHTEWNLETSTKNMLSYTISTAGGQSGSAVLRASSTYRTSIGAHTYGGSYSNSASPIAGQYGNVYSAYVSVVDDPKPVVVTTKKNVNYVSVSALDSQEGFLDTGRDIAKIASNIASTVLTTGSPFLGPVVGPLAAVAGAALGYVGSLCESTMGNDTTAESAIESIEQNPIMHRAILGEAVLQSLGSIRDESRLNAIYSRMDAYYQRNAPGIFKIGPTVLSALGADSQAGAGELTDKGEKKKIEYTMTESESLKGSRKAFLKKLLEDSPQVGESFFNGELGNILVGGIQCPDTIAQHSRTGLCYLGSIVAPTHMGVDLDDMDEAQQLLLRRSVLSQAALDAVIHENKLCR</sequence>
<protein>
    <recommendedName>
        <fullName evidence="7">Serine protease</fullName>
        <ecNumber evidence="7">3.4.21.-</ecNumber>
    </recommendedName>
</protein>
<dbReference type="GO" id="GO:0004252">
    <property type="term" value="F:serine-type endopeptidase activity"/>
    <property type="evidence" value="ECO:0007669"/>
    <property type="project" value="InterPro"/>
</dbReference>
<keyword evidence="3 7" id="KW-0645">Protease</keyword>
<proteinExistence type="inferred from homology"/>
<evidence type="ECO:0000256" key="2">
    <source>
        <dbReference type="ARBA" id="ARBA00008764"/>
    </source>
</evidence>
<dbReference type="PROSITE" id="PS00134">
    <property type="entry name" value="TRYPSIN_HIS"/>
    <property type="match status" value="1"/>
</dbReference>
<evidence type="ECO:0000313" key="9">
    <source>
        <dbReference type="EMBL" id="KAH7324333.1"/>
    </source>
</evidence>
<dbReference type="InterPro" id="IPR009003">
    <property type="entry name" value="Peptidase_S1_PA"/>
</dbReference>
<evidence type="ECO:0000256" key="4">
    <source>
        <dbReference type="ARBA" id="ARBA00022729"/>
    </source>
</evidence>
<evidence type="ECO:0000256" key="1">
    <source>
        <dbReference type="ARBA" id="ARBA00007664"/>
    </source>
</evidence>
<evidence type="ECO:0000313" key="10">
    <source>
        <dbReference type="Proteomes" id="UP000813444"/>
    </source>
</evidence>
<dbReference type="GO" id="GO:0006508">
    <property type="term" value="P:proteolysis"/>
    <property type="evidence" value="ECO:0007669"/>
    <property type="project" value="UniProtKB-KW"/>
</dbReference>
<comment type="caution">
    <text evidence="9">The sequence shown here is derived from an EMBL/GenBank/DDBJ whole genome shotgun (WGS) entry which is preliminary data.</text>
</comment>
<dbReference type="EMBL" id="JAGPNK010000003">
    <property type="protein sequence ID" value="KAH7324333.1"/>
    <property type="molecule type" value="Genomic_DNA"/>
</dbReference>
<dbReference type="OrthoDB" id="3693942at2759"/>
<dbReference type="PANTHER" id="PTHR15462:SF8">
    <property type="entry name" value="SERINE PROTEASE"/>
    <property type="match status" value="1"/>
</dbReference>
<comment type="similarity">
    <text evidence="1">Belongs to the peptidase S1 family.</text>
</comment>
<evidence type="ECO:0000256" key="6">
    <source>
        <dbReference type="ARBA" id="ARBA00022825"/>
    </source>
</evidence>
<dbReference type="InterPro" id="IPR018114">
    <property type="entry name" value="TRYPSIN_HIS"/>
</dbReference>
<evidence type="ECO:0000256" key="7">
    <source>
        <dbReference type="RuleBase" id="RU004296"/>
    </source>
</evidence>
<accession>A0A8K0WUS7</accession>
<dbReference type="PANTHER" id="PTHR15462">
    <property type="entry name" value="SERINE PROTEASE"/>
    <property type="match status" value="1"/>
</dbReference>
<feature type="domain" description="Peptidase S1" evidence="8">
    <location>
        <begin position="49"/>
        <end position="233"/>
    </location>
</feature>
<dbReference type="InterPro" id="IPR043504">
    <property type="entry name" value="Peptidase_S1_PA_chymotrypsin"/>
</dbReference>
<keyword evidence="6 7" id="KW-0720">Serine protease</keyword>
<keyword evidence="4" id="KW-0732">Signal</keyword>
<comment type="similarity">
    <text evidence="2 7">Belongs to the peptidase S1B family.</text>
</comment>
<dbReference type="InterPro" id="IPR008256">
    <property type="entry name" value="Peptidase_S1B"/>
</dbReference>
<organism evidence="9 10">
    <name type="scientific">Stachybotrys elegans</name>
    <dbReference type="NCBI Taxonomy" id="80388"/>
    <lineage>
        <taxon>Eukaryota</taxon>
        <taxon>Fungi</taxon>
        <taxon>Dikarya</taxon>
        <taxon>Ascomycota</taxon>
        <taxon>Pezizomycotina</taxon>
        <taxon>Sordariomycetes</taxon>
        <taxon>Hypocreomycetidae</taxon>
        <taxon>Hypocreales</taxon>
        <taxon>Stachybotryaceae</taxon>
        <taxon>Stachybotrys</taxon>
    </lineage>
</organism>
<dbReference type="Pfam" id="PF00089">
    <property type="entry name" value="Trypsin"/>
    <property type="match status" value="1"/>
</dbReference>
<evidence type="ECO:0000259" key="8">
    <source>
        <dbReference type="Pfam" id="PF00089"/>
    </source>
</evidence>
<keyword evidence="10" id="KW-1185">Reference proteome</keyword>
<dbReference type="SUPFAM" id="SSF50494">
    <property type="entry name" value="Trypsin-like serine proteases"/>
    <property type="match status" value="1"/>
</dbReference>
<dbReference type="EC" id="3.4.21.-" evidence="7"/>
<name>A0A8K0WUS7_9HYPO</name>
<dbReference type="PRINTS" id="PR00839">
    <property type="entry name" value="V8PROTEASE"/>
</dbReference>
<reference evidence="9" key="1">
    <citation type="journal article" date="2021" name="Nat. Commun.">
        <title>Genetic determinants of endophytism in the Arabidopsis root mycobiome.</title>
        <authorList>
            <person name="Mesny F."/>
            <person name="Miyauchi S."/>
            <person name="Thiergart T."/>
            <person name="Pickel B."/>
            <person name="Atanasova L."/>
            <person name="Karlsson M."/>
            <person name="Huettel B."/>
            <person name="Barry K.W."/>
            <person name="Haridas S."/>
            <person name="Chen C."/>
            <person name="Bauer D."/>
            <person name="Andreopoulos W."/>
            <person name="Pangilinan J."/>
            <person name="LaButti K."/>
            <person name="Riley R."/>
            <person name="Lipzen A."/>
            <person name="Clum A."/>
            <person name="Drula E."/>
            <person name="Henrissat B."/>
            <person name="Kohler A."/>
            <person name="Grigoriev I.V."/>
            <person name="Martin F.M."/>
            <person name="Hacquard S."/>
        </authorList>
    </citation>
    <scope>NUCLEOTIDE SEQUENCE</scope>
    <source>
        <strain evidence="9">MPI-CAGE-CH-0235</strain>
    </source>
</reference>